<dbReference type="AlphaFoldDB" id="A0AA36PP05"/>
<reference evidence="1 2" key="1">
    <citation type="submission" date="2015-03" db="EMBL/GenBank/DDBJ databases">
        <authorList>
            <consortium name="Pathogen Informatics"/>
            <person name="Murphy D."/>
        </authorList>
    </citation>
    <scope>NUCLEOTIDE SEQUENCE [LARGE SCALE GENOMIC DNA]</scope>
    <source>
        <strain evidence="1 2">FE82747</strain>
    </source>
</reference>
<gene>
    <name evidence="1" type="ORF">ERS008502_02738</name>
</gene>
<evidence type="ECO:0000313" key="2">
    <source>
        <dbReference type="Proteomes" id="UP000040841"/>
    </source>
</evidence>
<sequence>MTISIQFNAPLGSATLASYSQTLKVKNRKETISNDATETKEAQALASMCDDSSDDAVGYDFIGIDTGTSCKSNTDIIVEGDLFYSHTPQYTFYGKIESLVLGKYLNPNPDGIGKQLEESQLKLSGLVITSEFDSGKTMAENHQGEVHKVIDGLIRGNADPLLEILQARGVDINTPLKDLAIASQFSATNEVIADIPVVDTVGTSDSAEILMAA</sequence>
<dbReference type="RefSeq" id="WP_049648030.1">
    <property type="nucleotide sequence ID" value="NZ_CABHYS010000031.1"/>
</dbReference>
<dbReference type="Gene3D" id="3.30.1500.10">
    <property type="entry name" value="Haem-binding HasA"/>
    <property type="match status" value="1"/>
</dbReference>
<comment type="caution">
    <text evidence="1">The sequence shown here is derived from an EMBL/GenBank/DDBJ whole genome shotgun (WGS) entry which is preliminary data.</text>
</comment>
<accession>A0AA36PP05</accession>
<organism evidence="1 2">
    <name type="scientific">Yersinia mollaretii</name>
    <dbReference type="NCBI Taxonomy" id="33060"/>
    <lineage>
        <taxon>Bacteria</taxon>
        <taxon>Pseudomonadati</taxon>
        <taxon>Pseudomonadota</taxon>
        <taxon>Gammaproteobacteria</taxon>
        <taxon>Enterobacterales</taxon>
        <taxon>Yersiniaceae</taxon>
        <taxon>Yersinia</taxon>
    </lineage>
</organism>
<protein>
    <submittedName>
        <fullName evidence="1">Hemophore HasA</fullName>
    </submittedName>
</protein>
<dbReference type="InterPro" id="IPR010495">
    <property type="entry name" value="HasA_haem-bd"/>
</dbReference>
<dbReference type="InterPro" id="IPR036912">
    <property type="entry name" value="HasA_haem-bd_sf"/>
</dbReference>
<dbReference type="Proteomes" id="UP000040841">
    <property type="component" value="Unassembled WGS sequence"/>
</dbReference>
<name>A0AA36PP05_YERMO</name>
<evidence type="ECO:0000313" key="1">
    <source>
        <dbReference type="EMBL" id="CNI26287.1"/>
    </source>
</evidence>
<proteinExistence type="predicted"/>
<dbReference type="EMBL" id="CQBM01000006">
    <property type="protein sequence ID" value="CNI26287.1"/>
    <property type="molecule type" value="Genomic_DNA"/>
</dbReference>
<dbReference type="Pfam" id="PF06438">
    <property type="entry name" value="HasA"/>
    <property type="match status" value="1"/>
</dbReference>
<dbReference type="SUPFAM" id="SSF54621">
    <property type="entry name" value="Heme-binding protein A (HasA)"/>
    <property type="match status" value="1"/>
</dbReference>